<dbReference type="HAMAP" id="MF_02075">
    <property type="entry name" value="Asp_tRNA_synth_type2"/>
    <property type="match status" value="1"/>
</dbReference>
<comment type="similarity">
    <text evidence="2">Belongs to the class-II aminoacyl-tRNA synthetase family. Type 2 subfamily.</text>
</comment>
<dbReference type="GO" id="GO:0004815">
    <property type="term" value="F:aspartate-tRNA ligase activity"/>
    <property type="evidence" value="ECO:0007669"/>
    <property type="project" value="UniProtKB-EC"/>
</dbReference>
<dbReference type="PANTHER" id="PTHR43450:SF1">
    <property type="entry name" value="ASPARTATE--TRNA LIGASE, CYTOPLASMIC"/>
    <property type="match status" value="1"/>
</dbReference>
<dbReference type="GO" id="GO:0005829">
    <property type="term" value="C:cytosol"/>
    <property type="evidence" value="ECO:0007669"/>
    <property type="project" value="TreeGrafter"/>
</dbReference>
<sequence length="570" mass="62809">MSRAVESEAPSSDAGPSKNALKKAAKDKEKAEKAAKRKAQEDAQKAASAASDVSSHDYGDLPTVGLTPYTPSGVHRITLRELVAQLPPTPSGSGALHAEEASAEPEARVALRCVVENARVQSAKLAFLVLRQGAESVQAVVAASETLSRQMVKFAGGVPAESVVLVEGVVRRPKEAIKSASVGHLELHVERFFVVSRSESQLPLQVEDAERAIPAEGLEGKGEEDDGRPIVTLNTRLEHRVIDLRARHNAGIFKIKDGVCALFSEYLRDKGFVGVQTPKLLGAATEGGSNVFEVTYFGKKAYLAQSPQFYKQMMVAARYEKVMEIGPIFRAENSNTARHLTEFTGLDMEMAFEEDYHEVMTVLEELMLHIFNGLRTRYAKETELVRSIYHVDEFKLPEAGKVPRIQFPEAVKMLRGAGEQIGDFDDLSTPQEKLLGRLILEKYSTDFYVIDQYPLAVRPFYAMPSAQTTSAPLSEQYSNSYDFFMRGQEIMSGGQRVHDAALLSKRMKEFEPPLDPTHPGFKDYVNAFKYGCPPHGGGGIGLERIVMLWLGLPNVRLASLFPRDPVRLAP</sequence>
<evidence type="ECO:0000256" key="3">
    <source>
        <dbReference type="ARBA" id="ARBA00012841"/>
    </source>
</evidence>
<evidence type="ECO:0000256" key="11">
    <source>
        <dbReference type="ARBA" id="ARBA00070516"/>
    </source>
</evidence>
<evidence type="ECO:0000256" key="10">
    <source>
        <dbReference type="ARBA" id="ARBA00047904"/>
    </source>
</evidence>
<comment type="subcellular location">
    <subcellularLocation>
        <location evidence="1">Cytoplasm</location>
    </subcellularLocation>
</comment>
<dbReference type="PRINTS" id="PR01042">
    <property type="entry name" value="TRNASYNTHASP"/>
</dbReference>
<dbReference type="GO" id="GO:0005524">
    <property type="term" value="F:ATP binding"/>
    <property type="evidence" value="ECO:0007669"/>
    <property type="project" value="UniProtKB-KW"/>
</dbReference>
<dbReference type="SUPFAM" id="SSF50249">
    <property type="entry name" value="Nucleic acid-binding proteins"/>
    <property type="match status" value="1"/>
</dbReference>
<dbReference type="GO" id="GO:0006422">
    <property type="term" value="P:aspartyl-tRNA aminoacylation"/>
    <property type="evidence" value="ECO:0007669"/>
    <property type="project" value="InterPro"/>
</dbReference>
<evidence type="ECO:0000313" key="14">
    <source>
        <dbReference type="EMBL" id="KAF2230826.1"/>
    </source>
</evidence>
<keyword evidence="7" id="KW-0067">ATP-binding</keyword>
<reference evidence="14" key="1">
    <citation type="journal article" date="2020" name="Stud. Mycol.">
        <title>101 Dothideomycetes genomes: a test case for predicting lifestyles and emergence of pathogens.</title>
        <authorList>
            <person name="Haridas S."/>
            <person name="Albert R."/>
            <person name="Binder M."/>
            <person name="Bloem J."/>
            <person name="Labutti K."/>
            <person name="Salamov A."/>
            <person name="Andreopoulos B."/>
            <person name="Baker S."/>
            <person name="Barry K."/>
            <person name="Bills G."/>
            <person name="Bluhm B."/>
            <person name="Cannon C."/>
            <person name="Castanera R."/>
            <person name="Culley D."/>
            <person name="Daum C."/>
            <person name="Ezra D."/>
            <person name="Gonzalez J."/>
            <person name="Henrissat B."/>
            <person name="Kuo A."/>
            <person name="Liang C."/>
            <person name="Lipzen A."/>
            <person name="Lutzoni F."/>
            <person name="Magnuson J."/>
            <person name="Mondo S."/>
            <person name="Nolan M."/>
            <person name="Ohm R."/>
            <person name="Pangilinan J."/>
            <person name="Park H.-J."/>
            <person name="Ramirez L."/>
            <person name="Alfaro M."/>
            <person name="Sun H."/>
            <person name="Tritt A."/>
            <person name="Yoshinaga Y."/>
            <person name="Zwiers L.-H."/>
            <person name="Turgeon B."/>
            <person name="Goodwin S."/>
            <person name="Spatafora J."/>
            <person name="Crous P."/>
            <person name="Grigoriev I."/>
        </authorList>
    </citation>
    <scope>NUCLEOTIDE SEQUENCE</scope>
    <source>
        <strain evidence="14">Tuck. ex Michener</strain>
    </source>
</reference>
<evidence type="ECO:0000256" key="8">
    <source>
        <dbReference type="ARBA" id="ARBA00022917"/>
    </source>
</evidence>
<dbReference type="AlphaFoldDB" id="A0A6A6GYF8"/>
<dbReference type="Gene3D" id="3.30.930.10">
    <property type="entry name" value="Bira Bifunctional Protein, Domain 2"/>
    <property type="match status" value="1"/>
</dbReference>
<keyword evidence="4" id="KW-0963">Cytoplasm</keyword>
<dbReference type="CDD" id="cd00776">
    <property type="entry name" value="AsxRS_core"/>
    <property type="match status" value="1"/>
</dbReference>
<protein>
    <recommendedName>
        <fullName evidence="11">Probable aspartate--tRNA ligase, cytoplasmic</fullName>
        <ecNumber evidence="3">6.1.1.12</ecNumber>
    </recommendedName>
</protein>
<feature type="compositionally biased region" description="Basic and acidic residues" evidence="12">
    <location>
        <begin position="24"/>
        <end position="44"/>
    </location>
</feature>
<evidence type="ECO:0000256" key="4">
    <source>
        <dbReference type="ARBA" id="ARBA00022490"/>
    </source>
</evidence>
<dbReference type="GO" id="GO:0003723">
    <property type="term" value="F:RNA binding"/>
    <property type="evidence" value="ECO:0007669"/>
    <property type="project" value="TreeGrafter"/>
</dbReference>
<evidence type="ECO:0000259" key="13">
    <source>
        <dbReference type="PROSITE" id="PS50862"/>
    </source>
</evidence>
<evidence type="ECO:0000256" key="2">
    <source>
        <dbReference type="ARBA" id="ARBA00005312"/>
    </source>
</evidence>
<feature type="region of interest" description="Disordered" evidence="12">
    <location>
        <begin position="1"/>
        <end position="65"/>
    </location>
</feature>
<evidence type="ECO:0000256" key="1">
    <source>
        <dbReference type="ARBA" id="ARBA00004496"/>
    </source>
</evidence>
<accession>A0A6A6GYF8</accession>
<dbReference type="SUPFAM" id="SSF55681">
    <property type="entry name" value="Class II aaRS and biotin synthetases"/>
    <property type="match status" value="1"/>
</dbReference>
<proteinExistence type="inferred from homology"/>
<evidence type="ECO:0000256" key="6">
    <source>
        <dbReference type="ARBA" id="ARBA00022741"/>
    </source>
</evidence>
<dbReference type="PROSITE" id="PS50862">
    <property type="entry name" value="AA_TRNA_LIGASE_II"/>
    <property type="match status" value="1"/>
</dbReference>
<dbReference type="Gene3D" id="2.40.50.140">
    <property type="entry name" value="Nucleic acid-binding proteins"/>
    <property type="match status" value="1"/>
</dbReference>
<gene>
    <name evidence="14" type="ORF">EV356DRAFT_526400</name>
</gene>
<keyword evidence="6" id="KW-0547">Nucleotide-binding</keyword>
<dbReference type="CDD" id="cd04320">
    <property type="entry name" value="AspRS_cyto_N"/>
    <property type="match status" value="1"/>
</dbReference>
<dbReference type="EMBL" id="ML991835">
    <property type="protein sequence ID" value="KAF2230826.1"/>
    <property type="molecule type" value="Genomic_DNA"/>
</dbReference>
<keyword evidence="9 14" id="KW-0030">Aminoacyl-tRNA synthetase</keyword>
<evidence type="ECO:0000256" key="12">
    <source>
        <dbReference type="SAM" id="MobiDB-lite"/>
    </source>
</evidence>
<dbReference type="NCBIfam" id="TIGR00458">
    <property type="entry name" value="aspS_nondisc"/>
    <property type="match status" value="1"/>
</dbReference>
<evidence type="ECO:0000256" key="9">
    <source>
        <dbReference type="ARBA" id="ARBA00023146"/>
    </source>
</evidence>
<keyword evidence="5" id="KW-0436">Ligase</keyword>
<dbReference type="InterPro" id="IPR004523">
    <property type="entry name" value="Asp-tRNA_synthase_2"/>
</dbReference>
<dbReference type="EC" id="6.1.1.12" evidence="3"/>
<comment type="catalytic activity">
    <reaction evidence="10">
        <text>tRNA(Asp) + L-aspartate + ATP = L-aspartyl-tRNA(Asp) + AMP + diphosphate</text>
        <dbReference type="Rhea" id="RHEA:19649"/>
        <dbReference type="Rhea" id="RHEA-COMP:9660"/>
        <dbReference type="Rhea" id="RHEA-COMP:9678"/>
        <dbReference type="ChEBI" id="CHEBI:29991"/>
        <dbReference type="ChEBI" id="CHEBI:30616"/>
        <dbReference type="ChEBI" id="CHEBI:33019"/>
        <dbReference type="ChEBI" id="CHEBI:78442"/>
        <dbReference type="ChEBI" id="CHEBI:78516"/>
        <dbReference type="ChEBI" id="CHEBI:456215"/>
        <dbReference type="EC" id="6.1.1.12"/>
    </reaction>
</comment>
<feature type="domain" description="Aminoacyl-transfer RNA synthetases class-II family profile" evidence="13">
    <location>
        <begin position="253"/>
        <end position="562"/>
    </location>
</feature>
<keyword evidence="8" id="KW-0648">Protein biosynthesis</keyword>
<evidence type="ECO:0000313" key="15">
    <source>
        <dbReference type="Proteomes" id="UP000800092"/>
    </source>
</evidence>
<evidence type="ECO:0000256" key="5">
    <source>
        <dbReference type="ARBA" id="ARBA00022598"/>
    </source>
</evidence>
<name>A0A6A6GYF8_VIRVR</name>
<dbReference type="FunFam" id="3.30.930.10:FF:000038">
    <property type="entry name" value="Aspartate--tRNA ligase"/>
    <property type="match status" value="1"/>
</dbReference>
<dbReference type="GO" id="GO:0017101">
    <property type="term" value="C:aminoacyl-tRNA synthetase multienzyme complex"/>
    <property type="evidence" value="ECO:0007669"/>
    <property type="project" value="TreeGrafter"/>
</dbReference>
<dbReference type="NCBIfam" id="NF003483">
    <property type="entry name" value="PRK05159.1"/>
    <property type="match status" value="1"/>
</dbReference>
<dbReference type="InterPro" id="IPR004364">
    <property type="entry name" value="Aa-tRNA-synt_II"/>
</dbReference>
<dbReference type="PANTHER" id="PTHR43450">
    <property type="entry name" value="ASPARTYL-TRNA SYNTHETASE"/>
    <property type="match status" value="1"/>
</dbReference>
<dbReference type="Pfam" id="PF00152">
    <property type="entry name" value="tRNA-synt_2"/>
    <property type="match status" value="1"/>
</dbReference>
<dbReference type="InterPro" id="IPR006195">
    <property type="entry name" value="aa-tRNA-synth_II"/>
</dbReference>
<dbReference type="InterPro" id="IPR012340">
    <property type="entry name" value="NA-bd_OB-fold"/>
</dbReference>
<organism evidence="14 15">
    <name type="scientific">Viridothelium virens</name>
    <name type="common">Speckled blister lichen</name>
    <name type="synonym">Trypethelium virens</name>
    <dbReference type="NCBI Taxonomy" id="1048519"/>
    <lineage>
        <taxon>Eukaryota</taxon>
        <taxon>Fungi</taxon>
        <taxon>Dikarya</taxon>
        <taxon>Ascomycota</taxon>
        <taxon>Pezizomycotina</taxon>
        <taxon>Dothideomycetes</taxon>
        <taxon>Dothideomycetes incertae sedis</taxon>
        <taxon>Trypetheliales</taxon>
        <taxon>Trypetheliaceae</taxon>
        <taxon>Viridothelium</taxon>
    </lineage>
</organism>
<keyword evidence="15" id="KW-1185">Reference proteome</keyword>
<dbReference type="Proteomes" id="UP000800092">
    <property type="component" value="Unassembled WGS sequence"/>
</dbReference>
<dbReference type="InterPro" id="IPR002312">
    <property type="entry name" value="Asp/Asn-tRNA-synth_IIb"/>
</dbReference>
<dbReference type="InterPro" id="IPR045864">
    <property type="entry name" value="aa-tRNA-synth_II/BPL/LPL"/>
</dbReference>
<evidence type="ECO:0000256" key="7">
    <source>
        <dbReference type="ARBA" id="ARBA00022840"/>
    </source>
</evidence>
<dbReference type="OrthoDB" id="372395at2759"/>